<evidence type="ECO:0000313" key="1">
    <source>
        <dbReference type="EMBL" id="GAA4651417.1"/>
    </source>
</evidence>
<reference evidence="2" key="1">
    <citation type="journal article" date="2019" name="Int. J. Syst. Evol. Microbiol.">
        <title>The Global Catalogue of Microorganisms (GCM) 10K type strain sequencing project: providing services to taxonomists for standard genome sequencing and annotation.</title>
        <authorList>
            <consortium name="The Broad Institute Genomics Platform"/>
            <consortium name="The Broad Institute Genome Sequencing Center for Infectious Disease"/>
            <person name="Wu L."/>
            <person name="Ma J."/>
        </authorList>
    </citation>
    <scope>NUCLEOTIDE SEQUENCE [LARGE SCALE GENOMIC DNA]</scope>
    <source>
        <strain evidence="2">JCM 17805</strain>
    </source>
</reference>
<keyword evidence="2" id="KW-1185">Reference proteome</keyword>
<dbReference type="EMBL" id="BAABFL010000451">
    <property type="protein sequence ID" value="GAA4651417.1"/>
    <property type="molecule type" value="Genomic_DNA"/>
</dbReference>
<gene>
    <name evidence="1" type="ORF">GCM10023116_37010</name>
</gene>
<dbReference type="RefSeq" id="WP_345197793.1">
    <property type="nucleotide sequence ID" value="NZ_BAABFL010000451.1"/>
</dbReference>
<organism evidence="1 2">
    <name type="scientific">Kistimonas scapharcae</name>
    <dbReference type="NCBI Taxonomy" id="1036133"/>
    <lineage>
        <taxon>Bacteria</taxon>
        <taxon>Pseudomonadati</taxon>
        <taxon>Pseudomonadota</taxon>
        <taxon>Gammaproteobacteria</taxon>
        <taxon>Oceanospirillales</taxon>
        <taxon>Endozoicomonadaceae</taxon>
        <taxon>Kistimonas</taxon>
    </lineage>
</organism>
<evidence type="ECO:0000313" key="2">
    <source>
        <dbReference type="Proteomes" id="UP001500604"/>
    </source>
</evidence>
<accession>A0ABP8V6A8</accession>
<sequence length="428" mass="49029">MMKVSRSDTNVACLGDQNLISDAVTIYKSWPILKKEEVCRKINSSECRRVIKNAYKEQWLGRRKIGCPVDVCRRPIYKDDTFRIYTYPPVLVDVRSNEILVDFRAFGLELIKGVRRSKDGNILRIRSHERCHFFISDESKWKRYIGMDTCPDELFSSLFYCNQNKKISLLQSASNEIRKVMNKWNKDREAFEAQRFSLKVYQDKKLVVNTESQEVMLNINRYPIGCITGYVFSHDGSSLLIQADGKLSLFVKWPYENGCECGISDEERGECWKPYLKGINYLGCDRDTHSQESGYVHYDGVINLDTINSGITRFFAENLLHKSLAFCEPHTPTTTTSDQWFNLIKLLLENGSNPNQECQYIGPDDPEEVFCVGMLPNLMTPLGTALIYAANKPTSGTKSALHLLKLLYKYGARLPIGCQSAQPAYKDT</sequence>
<name>A0ABP8V6A8_9GAMM</name>
<protein>
    <submittedName>
        <fullName evidence="1">Uncharacterized protein</fullName>
    </submittedName>
</protein>
<proteinExistence type="predicted"/>
<dbReference type="Proteomes" id="UP001500604">
    <property type="component" value="Unassembled WGS sequence"/>
</dbReference>
<comment type="caution">
    <text evidence="1">The sequence shown here is derived from an EMBL/GenBank/DDBJ whole genome shotgun (WGS) entry which is preliminary data.</text>
</comment>